<dbReference type="PANTHER" id="PTHR47202:SF2">
    <property type="entry name" value="G-PROTEIN COUPLED RECEPTORS FAMILY 1 PROFILE DOMAIN-CONTAINING PROTEIN"/>
    <property type="match status" value="1"/>
</dbReference>
<gene>
    <name evidence="2" type="primary">Hypp6127</name>
    <name evidence="2" type="ORF">BLAG_LOCUS4674</name>
</gene>
<feature type="region of interest" description="Disordered" evidence="1">
    <location>
        <begin position="646"/>
        <end position="666"/>
    </location>
</feature>
<feature type="compositionally biased region" description="Basic and acidic residues" evidence="1">
    <location>
        <begin position="652"/>
        <end position="663"/>
    </location>
</feature>
<dbReference type="AlphaFoldDB" id="A0A8J9VME7"/>
<organism evidence="2 3">
    <name type="scientific">Branchiostoma lanceolatum</name>
    <name type="common">Common lancelet</name>
    <name type="synonym">Amphioxus lanceolatum</name>
    <dbReference type="NCBI Taxonomy" id="7740"/>
    <lineage>
        <taxon>Eukaryota</taxon>
        <taxon>Metazoa</taxon>
        <taxon>Chordata</taxon>
        <taxon>Cephalochordata</taxon>
        <taxon>Leptocardii</taxon>
        <taxon>Amphioxiformes</taxon>
        <taxon>Branchiostomatidae</taxon>
        <taxon>Branchiostoma</taxon>
    </lineage>
</organism>
<dbReference type="PANTHER" id="PTHR47202">
    <property type="entry name" value="HISTIDINE-RICH GLYCOPROTEIN"/>
    <property type="match status" value="1"/>
</dbReference>
<feature type="compositionally biased region" description="Basic residues" evidence="1">
    <location>
        <begin position="42"/>
        <end position="52"/>
    </location>
</feature>
<evidence type="ECO:0000313" key="3">
    <source>
        <dbReference type="Proteomes" id="UP000838412"/>
    </source>
</evidence>
<dbReference type="OrthoDB" id="10231240at2759"/>
<feature type="region of interest" description="Disordered" evidence="1">
    <location>
        <begin position="493"/>
        <end position="586"/>
    </location>
</feature>
<feature type="compositionally biased region" description="Polar residues" evidence="1">
    <location>
        <begin position="493"/>
        <end position="512"/>
    </location>
</feature>
<feature type="compositionally biased region" description="Low complexity" evidence="1">
    <location>
        <begin position="545"/>
        <end position="582"/>
    </location>
</feature>
<protein>
    <submittedName>
        <fullName evidence="2">Hypp6127 protein</fullName>
    </submittedName>
</protein>
<name>A0A8J9VME7_BRALA</name>
<evidence type="ECO:0000313" key="2">
    <source>
        <dbReference type="EMBL" id="CAH1240857.1"/>
    </source>
</evidence>
<proteinExistence type="predicted"/>
<dbReference type="Proteomes" id="UP000838412">
    <property type="component" value="Chromosome 11"/>
</dbReference>
<feature type="region of interest" description="Disordered" evidence="1">
    <location>
        <begin position="1"/>
        <end position="56"/>
    </location>
</feature>
<accession>A0A8J9VME7</accession>
<sequence>MPSHHRQANRPQAMPRHHRQANRPQVMPSHHRQSNRPQVMPNHHRQANRHRAAPNSRQNTAVFCIFNAKDTREHINLATARYAKEISDLQEAKWTLPVSELQHYSLLMSQLQHHSIPVSELQQHSLLMSQLQHHSIPVSELQHHSLPVSELQHYSLLMSQLQHHSILVSELQHHSLLVSELQHYSLLMSQLQHHSILVSELQHHSLLVSELQHHSLLMSQLQHHSLPVSELQHHSLLVSELQHYSLLMSQLQHHSIPVSELQHHSLLVSELQHHSLPVSELQHHSLLMSQLQHHSIPVSELQHYSLLMSQLQHHSLPASQLHQTLESADQAAAQAEEESGGGCFTIMPVARKPPLKKRVTTCKICAATVDKNHNGLIKTLSEEHINNWNLKLDGVLYALRTKEQTTTKNSPVLHPLWKGSQISLTDPRIARGNRGGEWTIATRFVSADAEMDNKAGECKDRWILTYCCLLVHLNAARKSGPDLAATTTRLQGSALLPNSSGCSTQNQRSNIIPSPRPPLRHDVSARTPPRFVVSARPPLHPDVGARPSPRSDVSVRPSPRSDVSVRPSPRSDVSARPSPRSDVSVGPSPRFVLSCLRISDHSLHIASGRFWEELKKVLNVFKKKQDFIKELEEAAIRPDLVREQEEVLQNAEDGKQREKDGQGEHGQSGLALGILCTDNDGACLKGTNEALSEAGLPPAEKQECVQHNGIYHLKKAYPLDLEVFQGGNATKVSRQKAGREVGNYIVNTCKDALYIAHDHHQDSDEDFYAECEHLRITLVNCIAGDHSSYTSVFECPQHNPEDRTAADIQGGGNLALTQSDRVAPQQLVEYTA</sequence>
<dbReference type="EMBL" id="OV696696">
    <property type="protein sequence ID" value="CAH1240857.1"/>
    <property type="molecule type" value="Genomic_DNA"/>
</dbReference>
<keyword evidence="3" id="KW-1185">Reference proteome</keyword>
<evidence type="ECO:0000256" key="1">
    <source>
        <dbReference type="SAM" id="MobiDB-lite"/>
    </source>
</evidence>
<reference evidence="2" key="1">
    <citation type="submission" date="2022-01" db="EMBL/GenBank/DDBJ databases">
        <authorList>
            <person name="Braso-Vives M."/>
        </authorList>
    </citation>
    <scope>NUCLEOTIDE SEQUENCE</scope>
</reference>